<keyword evidence="3" id="KW-1185">Reference proteome</keyword>
<reference evidence="2 3" key="1">
    <citation type="submission" date="2019-12" db="EMBL/GenBank/DDBJ databases">
        <title>Novel species isolated from a subtropical stream in China.</title>
        <authorList>
            <person name="Lu H."/>
        </authorList>
    </citation>
    <scope>NUCLEOTIDE SEQUENCE [LARGE SCALE GENOMIC DNA]</scope>
    <source>
        <strain evidence="2 3">FT135W</strain>
    </source>
</reference>
<dbReference type="Gene3D" id="3.40.50.1820">
    <property type="entry name" value="alpha/beta hydrolase"/>
    <property type="match status" value="1"/>
</dbReference>
<proteinExistence type="predicted"/>
<dbReference type="Pfam" id="PF00561">
    <property type="entry name" value="Abhydrolase_1"/>
    <property type="match status" value="1"/>
</dbReference>
<evidence type="ECO:0000313" key="2">
    <source>
        <dbReference type="EMBL" id="MYM25995.1"/>
    </source>
</evidence>
<dbReference type="Proteomes" id="UP000479335">
    <property type="component" value="Unassembled WGS sequence"/>
</dbReference>
<dbReference type="AlphaFoldDB" id="A0A6L8KFW5"/>
<feature type="domain" description="AB hydrolase-1" evidence="1">
    <location>
        <begin position="3"/>
        <end position="110"/>
    </location>
</feature>
<organism evidence="2 3">
    <name type="scientific">Duganella flavida</name>
    <dbReference type="NCBI Taxonomy" id="2692175"/>
    <lineage>
        <taxon>Bacteria</taxon>
        <taxon>Pseudomonadati</taxon>
        <taxon>Pseudomonadota</taxon>
        <taxon>Betaproteobacteria</taxon>
        <taxon>Burkholderiales</taxon>
        <taxon>Oxalobacteraceae</taxon>
        <taxon>Telluria group</taxon>
        <taxon>Duganella</taxon>
    </lineage>
</organism>
<dbReference type="PANTHER" id="PTHR43194">
    <property type="entry name" value="HYDROLASE ALPHA/BETA FOLD FAMILY"/>
    <property type="match status" value="1"/>
</dbReference>
<sequence length="231" mass="24177">MQLVFIHGALNDHRVWAAQSRYFTERGHKVMALDLPGHASAAPALTSVSAMADWLLAQLDAAGVTQAALIGHSMGSLIALEAAARAPQRVSHLVMLGSTYPMKVADALLDTARDDEAKAINMVTKWSHTPGYAHPEPLRQLMQSLSGAQLLHTDLAACNSYDGGDAAAALVRCPTLFIFGSADVMTPAKSAAALVAAIPQAQTITLASGHALMTEQADAVNEAVLAFIGSQ</sequence>
<dbReference type="InterPro" id="IPR000073">
    <property type="entry name" value="AB_hydrolase_1"/>
</dbReference>
<protein>
    <submittedName>
        <fullName evidence="2">Alpha/beta fold hydrolase</fullName>
    </submittedName>
</protein>
<dbReference type="EMBL" id="WWCN01000021">
    <property type="protein sequence ID" value="MYM25995.1"/>
    <property type="molecule type" value="Genomic_DNA"/>
</dbReference>
<keyword evidence="2" id="KW-0378">Hydrolase</keyword>
<dbReference type="PANTHER" id="PTHR43194:SF5">
    <property type="entry name" value="PIMELOYL-[ACYL-CARRIER PROTEIN] METHYL ESTER ESTERASE"/>
    <property type="match status" value="1"/>
</dbReference>
<dbReference type="InterPro" id="IPR050228">
    <property type="entry name" value="Carboxylesterase_BioH"/>
</dbReference>
<dbReference type="SUPFAM" id="SSF53474">
    <property type="entry name" value="alpha/beta-Hydrolases"/>
    <property type="match status" value="1"/>
</dbReference>
<evidence type="ECO:0000259" key="1">
    <source>
        <dbReference type="Pfam" id="PF00561"/>
    </source>
</evidence>
<evidence type="ECO:0000313" key="3">
    <source>
        <dbReference type="Proteomes" id="UP000479335"/>
    </source>
</evidence>
<dbReference type="PRINTS" id="PR00111">
    <property type="entry name" value="ABHYDROLASE"/>
</dbReference>
<gene>
    <name evidence="2" type="ORF">GTP46_25530</name>
</gene>
<accession>A0A6L8KFW5</accession>
<name>A0A6L8KFW5_9BURK</name>
<dbReference type="InterPro" id="IPR029058">
    <property type="entry name" value="AB_hydrolase_fold"/>
</dbReference>
<comment type="caution">
    <text evidence="2">The sequence shown here is derived from an EMBL/GenBank/DDBJ whole genome shotgun (WGS) entry which is preliminary data.</text>
</comment>
<dbReference type="GO" id="GO:0016787">
    <property type="term" value="F:hydrolase activity"/>
    <property type="evidence" value="ECO:0007669"/>
    <property type="project" value="UniProtKB-KW"/>
</dbReference>
<dbReference type="RefSeq" id="WP_161009437.1">
    <property type="nucleotide sequence ID" value="NZ_WWCN01000021.1"/>
</dbReference>